<evidence type="ECO:0000256" key="1">
    <source>
        <dbReference type="SAM" id="MobiDB-lite"/>
    </source>
</evidence>
<accession>A0ABU4IXF4</accession>
<dbReference type="Proteomes" id="UP001279860">
    <property type="component" value="Unassembled WGS sequence"/>
</dbReference>
<organism evidence="3 4">
    <name type="scientific">Vibrio rhizosphaerae</name>
    <dbReference type="NCBI Taxonomy" id="398736"/>
    <lineage>
        <taxon>Bacteria</taxon>
        <taxon>Pseudomonadati</taxon>
        <taxon>Pseudomonadota</taxon>
        <taxon>Gammaproteobacteria</taxon>
        <taxon>Vibrionales</taxon>
        <taxon>Vibrionaceae</taxon>
        <taxon>Vibrio</taxon>
    </lineage>
</organism>
<sequence>MMVKAMDVTVGNPARKLVLLKLADNANDEGECWPSYGNIAKHCEISRRSAIAHVKSLCDAGLVSKCLRVGEKGNKSNKFFLHFGGEKSAPLETDNTYSRGENSAPSGVKKTALGGEKSAPRTSQLDPVNKRSIVELENSTPDNHVSDDVKSVVEHLNNQTGSRFQPKGQTAKLINARLNDGFSNHELIQVINHKVREWGSDARMCQYLRPTTLFNVNKFPGYLSQAKNIQSGVVVESARDWVPDDDDTSWINSLHDSP</sequence>
<evidence type="ECO:0000313" key="3">
    <source>
        <dbReference type="EMBL" id="MDW6094030.1"/>
    </source>
</evidence>
<keyword evidence="4" id="KW-1185">Reference proteome</keyword>
<dbReference type="Pfam" id="PF09524">
    <property type="entry name" value="Phg_2220_C"/>
    <property type="match status" value="1"/>
</dbReference>
<reference evidence="3 4" key="1">
    <citation type="submission" date="2023-11" db="EMBL/GenBank/DDBJ databases">
        <title>Plant-associative lifestyle of Vibrio porteresiae and its evolutionary dynamics.</title>
        <authorList>
            <person name="Rameshkumar N."/>
            <person name="Kirti K."/>
        </authorList>
    </citation>
    <scope>NUCLEOTIDE SEQUENCE [LARGE SCALE GENOMIC DNA]</scope>
    <source>
        <strain evidence="3 4">MSSRF7</strain>
    </source>
</reference>
<feature type="region of interest" description="Disordered" evidence="1">
    <location>
        <begin position="91"/>
        <end position="129"/>
    </location>
</feature>
<protein>
    <submittedName>
        <fullName evidence="3">Conserved phage C-terminal domain-containing protein</fullName>
    </submittedName>
</protein>
<proteinExistence type="predicted"/>
<comment type="caution">
    <text evidence="3">The sequence shown here is derived from an EMBL/GenBank/DDBJ whole genome shotgun (WGS) entry which is preliminary data.</text>
</comment>
<feature type="compositionally biased region" description="Polar residues" evidence="1">
    <location>
        <begin position="93"/>
        <end position="105"/>
    </location>
</feature>
<feature type="domain" description="Phage conserved hypothetical protein C-terminal" evidence="2">
    <location>
        <begin position="152"/>
        <end position="223"/>
    </location>
</feature>
<dbReference type="Gene3D" id="1.10.10.10">
    <property type="entry name" value="Winged helix-like DNA-binding domain superfamily/Winged helix DNA-binding domain"/>
    <property type="match status" value="1"/>
</dbReference>
<name>A0ABU4IXF4_9VIBR</name>
<evidence type="ECO:0000313" key="4">
    <source>
        <dbReference type="Proteomes" id="UP001279860"/>
    </source>
</evidence>
<dbReference type="InterPro" id="IPR036388">
    <property type="entry name" value="WH-like_DNA-bd_sf"/>
</dbReference>
<dbReference type="InterPro" id="IPR011741">
    <property type="entry name" value="Phg_2220_C"/>
</dbReference>
<dbReference type="EMBL" id="JAWRCP010000002">
    <property type="protein sequence ID" value="MDW6094030.1"/>
    <property type="molecule type" value="Genomic_DNA"/>
</dbReference>
<dbReference type="Pfam" id="PF13730">
    <property type="entry name" value="HTH_36"/>
    <property type="match status" value="1"/>
</dbReference>
<evidence type="ECO:0000259" key="2">
    <source>
        <dbReference type="Pfam" id="PF09524"/>
    </source>
</evidence>
<gene>
    <name evidence="3" type="ORF">SBX64_15940</name>
</gene>
<dbReference type="RefSeq" id="WP_318585384.1">
    <property type="nucleotide sequence ID" value="NZ_JAWRCP010000002.1"/>
</dbReference>